<accession>A0A7H0GKB1</accession>
<evidence type="ECO:0000313" key="1">
    <source>
        <dbReference type="EMBL" id="QNP48727.1"/>
    </source>
</evidence>
<protein>
    <submittedName>
        <fullName evidence="1">Uncharacterized protein</fullName>
    </submittedName>
</protein>
<organism evidence="1 2">
    <name type="scientific">Diaphorobacter aerolatus</name>
    <dbReference type="NCBI Taxonomy" id="1288495"/>
    <lineage>
        <taxon>Bacteria</taxon>
        <taxon>Pseudomonadati</taxon>
        <taxon>Pseudomonadota</taxon>
        <taxon>Betaproteobacteria</taxon>
        <taxon>Burkholderiales</taxon>
        <taxon>Comamonadaceae</taxon>
        <taxon>Diaphorobacter</taxon>
    </lineage>
</organism>
<gene>
    <name evidence="1" type="ORF">H9K75_00175</name>
</gene>
<proteinExistence type="predicted"/>
<reference evidence="1 2" key="1">
    <citation type="submission" date="2020-08" db="EMBL/GenBank/DDBJ databases">
        <title>Genome sequence of Diaphorobacter aerolatus KACC 16536T.</title>
        <authorList>
            <person name="Hyun D.-W."/>
            <person name="Bae J.-W."/>
        </authorList>
    </citation>
    <scope>NUCLEOTIDE SEQUENCE [LARGE SCALE GENOMIC DNA]</scope>
    <source>
        <strain evidence="1 2">KACC 16536</strain>
    </source>
</reference>
<evidence type="ECO:0000313" key="2">
    <source>
        <dbReference type="Proteomes" id="UP000516028"/>
    </source>
</evidence>
<sequence>MGDYGSARRTSYKNCTALWFGYQFNTVNCKKSPTVSVDNFVEKWHRTRRKAAWRGGFDKMIKKSSLNFPYESMTCTMKCASCEASWRVRACGALTTLAVDYYELSFARKPEPIYV</sequence>
<dbReference type="KEGG" id="daer:H9K75_00175"/>
<dbReference type="Proteomes" id="UP000516028">
    <property type="component" value="Chromosome"/>
</dbReference>
<dbReference type="AlphaFoldDB" id="A0A7H0GKB1"/>
<dbReference type="RefSeq" id="WP_187724322.1">
    <property type="nucleotide sequence ID" value="NZ_CP060783.1"/>
</dbReference>
<keyword evidence="2" id="KW-1185">Reference proteome</keyword>
<name>A0A7H0GKB1_9BURK</name>
<dbReference type="EMBL" id="CP060783">
    <property type="protein sequence ID" value="QNP48727.1"/>
    <property type="molecule type" value="Genomic_DNA"/>
</dbReference>